<dbReference type="Gene3D" id="3.40.50.300">
    <property type="entry name" value="P-loop containing nucleotide triphosphate hydrolases"/>
    <property type="match status" value="1"/>
</dbReference>
<accession>A0AA91TPL0</accession>
<dbReference type="PANTHER" id="PTHR32309:SF13">
    <property type="entry name" value="FERRIC ENTEROBACTIN TRANSPORT PROTEIN FEPE"/>
    <property type="match status" value="1"/>
</dbReference>
<dbReference type="GO" id="GO:0005886">
    <property type="term" value="C:plasma membrane"/>
    <property type="evidence" value="ECO:0007669"/>
    <property type="project" value="UniProtKB-ARBA"/>
</dbReference>
<reference evidence="10 11" key="1">
    <citation type="submission" date="2017-07" db="EMBL/GenBank/DDBJ databases">
        <title>Isolation and whole genome analysis of endospore-forming bacteria from heroin.</title>
        <authorList>
            <person name="Kalinowski J."/>
            <person name="Ahrens B."/>
            <person name="Al-Dilaimi A."/>
            <person name="Winkler A."/>
            <person name="Wibberg D."/>
            <person name="Schleenbecker U."/>
            <person name="Ruckert C."/>
            <person name="Wolfel R."/>
            <person name="Grass G."/>
        </authorList>
    </citation>
    <scope>NUCLEOTIDE SEQUENCE [LARGE SCALE GENOMIC DNA]</scope>
    <source>
        <strain evidence="10 11">7521-2</strain>
    </source>
</reference>
<evidence type="ECO:0000256" key="1">
    <source>
        <dbReference type="ARBA" id="ARBA00007316"/>
    </source>
</evidence>
<keyword evidence="5" id="KW-0418">Kinase</keyword>
<dbReference type="SUPFAM" id="SSF52540">
    <property type="entry name" value="P-loop containing nucleoside triphosphate hydrolases"/>
    <property type="match status" value="1"/>
</dbReference>
<comment type="catalytic activity">
    <reaction evidence="8">
        <text>L-tyrosyl-[protein] + ATP = O-phospho-L-tyrosyl-[protein] + ADP + H(+)</text>
        <dbReference type="Rhea" id="RHEA:10596"/>
        <dbReference type="Rhea" id="RHEA-COMP:10136"/>
        <dbReference type="Rhea" id="RHEA-COMP:20101"/>
        <dbReference type="ChEBI" id="CHEBI:15378"/>
        <dbReference type="ChEBI" id="CHEBI:30616"/>
        <dbReference type="ChEBI" id="CHEBI:46858"/>
        <dbReference type="ChEBI" id="CHEBI:61978"/>
        <dbReference type="ChEBI" id="CHEBI:456216"/>
        <dbReference type="EC" id="2.7.10.2"/>
    </reaction>
</comment>
<evidence type="ECO:0000256" key="4">
    <source>
        <dbReference type="ARBA" id="ARBA00022741"/>
    </source>
</evidence>
<dbReference type="NCBIfam" id="TIGR01007">
    <property type="entry name" value="eps_fam"/>
    <property type="match status" value="1"/>
</dbReference>
<evidence type="ECO:0000256" key="6">
    <source>
        <dbReference type="ARBA" id="ARBA00022840"/>
    </source>
</evidence>
<dbReference type="InterPro" id="IPR027417">
    <property type="entry name" value="P-loop_NTPase"/>
</dbReference>
<keyword evidence="6" id="KW-0067">ATP-binding</keyword>
<dbReference type="Proteomes" id="UP000216961">
    <property type="component" value="Unassembled WGS sequence"/>
</dbReference>
<dbReference type="InterPro" id="IPR050445">
    <property type="entry name" value="Bact_polysacc_biosynth/exp"/>
</dbReference>
<dbReference type="GO" id="GO:0004715">
    <property type="term" value="F:non-membrane spanning protein tyrosine kinase activity"/>
    <property type="evidence" value="ECO:0007669"/>
    <property type="project" value="UniProtKB-EC"/>
</dbReference>
<dbReference type="InterPro" id="IPR005702">
    <property type="entry name" value="Wzc-like_C"/>
</dbReference>
<evidence type="ECO:0000256" key="2">
    <source>
        <dbReference type="ARBA" id="ARBA00011903"/>
    </source>
</evidence>
<dbReference type="AlphaFoldDB" id="A0AA91TPL0"/>
<organism evidence="10 11">
    <name type="scientific">Niallia circulans</name>
    <name type="common">Bacillus circulans</name>
    <dbReference type="NCBI Taxonomy" id="1397"/>
    <lineage>
        <taxon>Bacteria</taxon>
        <taxon>Bacillati</taxon>
        <taxon>Bacillota</taxon>
        <taxon>Bacilli</taxon>
        <taxon>Bacillales</taxon>
        <taxon>Bacillaceae</taxon>
        <taxon>Niallia</taxon>
    </lineage>
</organism>
<gene>
    <name evidence="10" type="ORF">CHH57_18750</name>
</gene>
<dbReference type="CDD" id="cd05387">
    <property type="entry name" value="BY-kinase"/>
    <property type="match status" value="1"/>
</dbReference>
<evidence type="ECO:0000313" key="10">
    <source>
        <dbReference type="EMBL" id="PAD81687.1"/>
    </source>
</evidence>
<comment type="similarity">
    <text evidence="1">Belongs to the CpsD/CapB family.</text>
</comment>
<proteinExistence type="inferred from homology"/>
<evidence type="ECO:0000256" key="8">
    <source>
        <dbReference type="ARBA" id="ARBA00051245"/>
    </source>
</evidence>
<evidence type="ECO:0000313" key="11">
    <source>
        <dbReference type="Proteomes" id="UP000216961"/>
    </source>
</evidence>
<dbReference type="PANTHER" id="PTHR32309">
    <property type="entry name" value="TYROSINE-PROTEIN KINASE"/>
    <property type="match status" value="1"/>
</dbReference>
<dbReference type="InterPro" id="IPR025669">
    <property type="entry name" value="AAA_dom"/>
</dbReference>
<evidence type="ECO:0000256" key="7">
    <source>
        <dbReference type="ARBA" id="ARBA00023137"/>
    </source>
</evidence>
<dbReference type="EMBL" id="NPBQ01000114">
    <property type="protein sequence ID" value="PAD81687.1"/>
    <property type="molecule type" value="Genomic_DNA"/>
</dbReference>
<comment type="caution">
    <text evidence="10">The sequence shown here is derived from an EMBL/GenBank/DDBJ whole genome shotgun (WGS) entry which is preliminary data.</text>
</comment>
<evidence type="ECO:0000259" key="9">
    <source>
        <dbReference type="Pfam" id="PF13614"/>
    </source>
</evidence>
<evidence type="ECO:0000256" key="5">
    <source>
        <dbReference type="ARBA" id="ARBA00022777"/>
    </source>
</evidence>
<dbReference type="Pfam" id="PF13614">
    <property type="entry name" value="AAA_31"/>
    <property type="match status" value="1"/>
</dbReference>
<dbReference type="GO" id="GO:0005524">
    <property type="term" value="F:ATP binding"/>
    <property type="evidence" value="ECO:0007669"/>
    <property type="project" value="UniProtKB-KW"/>
</dbReference>
<protein>
    <recommendedName>
        <fullName evidence="2">non-specific protein-tyrosine kinase</fullName>
        <ecNumber evidence="2">2.7.10.2</ecNumber>
    </recommendedName>
</protein>
<evidence type="ECO:0000256" key="3">
    <source>
        <dbReference type="ARBA" id="ARBA00022679"/>
    </source>
</evidence>
<keyword evidence="7" id="KW-0829">Tyrosine-protein kinase</keyword>
<dbReference type="FunFam" id="3.40.50.300:FF:000527">
    <property type="entry name" value="Tyrosine-protein kinase etk"/>
    <property type="match status" value="1"/>
</dbReference>
<feature type="domain" description="AAA" evidence="9">
    <location>
        <begin position="72"/>
        <end position="198"/>
    </location>
</feature>
<name>A0AA91TPL0_NIACI</name>
<sequence>MKVLKQNKEGLKKEEVGVVYLVSKRVKKGGLALNNRRKLIAKYDPKSPISEQYRNIRTNIIYSSIDEEIRSILVTSSGPGEGKSTTTANLAVVFAQAGKTVLLVDADLRKPTVHYTFNLNNTAGLTSILTNQMELMEAVHQDDEKNLYVLPSGPIPPNPSELLGSKAMSNFLERTLEEFDIILFDTPPVMAVTDAQVLANLCHGSILVVGSEKADKDAVVKTKEQLASSTGKILGVVLNNKKNDKNSNYYYYGTN</sequence>
<keyword evidence="4" id="KW-0547">Nucleotide-binding</keyword>
<keyword evidence="3" id="KW-0808">Transferase</keyword>
<dbReference type="GO" id="GO:0042802">
    <property type="term" value="F:identical protein binding"/>
    <property type="evidence" value="ECO:0007669"/>
    <property type="project" value="UniProtKB-ARBA"/>
</dbReference>
<dbReference type="EC" id="2.7.10.2" evidence="2"/>